<proteinExistence type="predicted"/>
<gene>
    <name evidence="1" type="ORF">L195_g028713</name>
</gene>
<sequence>MVVAEVWRPLGGKARLIDASREGCCRTLFGKLALNYKISHEQWVDLLRGIKGKLRIIDKNNKWKFGNNKTINLWIDIWLQEPSVQIFEIDQMTQEHLKTKVQRCYPCPPVANVNRTGWFDRLDLEPDQVPVREAVENR</sequence>
<evidence type="ECO:0000313" key="2">
    <source>
        <dbReference type="Proteomes" id="UP000236291"/>
    </source>
</evidence>
<name>A0A2K3L2Q1_TRIPR</name>
<protein>
    <submittedName>
        <fullName evidence="1">Uncharacterized protein</fullName>
    </submittedName>
</protein>
<accession>A0A2K3L2Q1</accession>
<comment type="caution">
    <text evidence="1">The sequence shown here is derived from an EMBL/GenBank/DDBJ whole genome shotgun (WGS) entry which is preliminary data.</text>
</comment>
<dbReference type="AlphaFoldDB" id="A0A2K3L2Q1"/>
<dbReference type="Proteomes" id="UP000236291">
    <property type="component" value="Unassembled WGS sequence"/>
</dbReference>
<reference evidence="1 2" key="1">
    <citation type="journal article" date="2014" name="Am. J. Bot.">
        <title>Genome assembly and annotation for red clover (Trifolium pratense; Fabaceae).</title>
        <authorList>
            <person name="Istvanek J."/>
            <person name="Jaros M."/>
            <person name="Krenek A."/>
            <person name="Repkova J."/>
        </authorList>
    </citation>
    <scope>NUCLEOTIDE SEQUENCE [LARGE SCALE GENOMIC DNA]</scope>
    <source>
        <strain evidence="2">cv. Tatra</strain>
        <tissue evidence="1">Young leaves</tissue>
    </source>
</reference>
<evidence type="ECO:0000313" key="1">
    <source>
        <dbReference type="EMBL" id="PNX72817.1"/>
    </source>
</evidence>
<reference evidence="1 2" key="2">
    <citation type="journal article" date="2017" name="Front. Plant Sci.">
        <title>Gene Classification and Mining of Molecular Markers Useful in Red Clover (Trifolium pratense) Breeding.</title>
        <authorList>
            <person name="Istvanek J."/>
            <person name="Dluhosova J."/>
            <person name="Dluhos P."/>
            <person name="Patkova L."/>
            <person name="Nedelnik J."/>
            <person name="Repkova J."/>
        </authorList>
    </citation>
    <scope>NUCLEOTIDE SEQUENCE [LARGE SCALE GENOMIC DNA]</scope>
    <source>
        <strain evidence="2">cv. Tatra</strain>
        <tissue evidence="1">Young leaves</tissue>
    </source>
</reference>
<dbReference type="EMBL" id="ASHM01025147">
    <property type="protein sequence ID" value="PNX72817.1"/>
    <property type="molecule type" value="Genomic_DNA"/>
</dbReference>
<organism evidence="1 2">
    <name type="scientific">Trifolium pratense</name>
    <name type="common">Red clover</name>
    <dbReference type="NCBI Taxonomy" id="57577"/>
    <lineage>
        <taxon>Eukaryota</taxon>
        <taxon>Viridiplantae</taxon>
        <taxon>Streptophyta</taxon>
        <taxon>Embryophyta</taxon>
        <taxon>Tracheophyta</taxon>
        <taxon>Spermatophyta</taxon>
        <taxon>Magnoliopsida</taxon>
        <taxon>eudicotyledons</taxon>
        <taxon>Gunneridae</taxon>
        <taxon>Pentapetalae</taxon>
        <taxon>rosids</taxon>
        <taxon>fabids</taxon>
        <taxon>Fabales</taxon>
        <taxon>Fabaceae</taxon>
        <taxon>Papilionoideae</taxon>
        <taxon>50 kb inversion clade</taxon>
        <taxon>NPAAA clade</taxon>
        <taxon>Hologalegina</taxon>
        <taxon>IRL clade</taxon>
        <taxon>Trifolieae</taxon>
        <taxon>Trifolium</taxon>
    </lineage>
</organism>